<name>A0ABM6H5E7_9ACTN</name>
<evidence type="ECO:0000313" key="2">
    <source>
        <dbReference type="Proteomes" id="UP000187851"/>
    </source>
</evidence>
<sequence length="92" mass="9721">MRQQLRQRGLTAVEQCVDLWEGQGFLPQDLAAEQQIGGMGGERLGKPGRCCADPGGVVAGDGAAGPLCQEPSVETDSRHEWRHTGFAGARGC</sequence>
<evidence type="ECO:0000313" key="1">
    <source>
        <dbReference type="EMBL" id="AQA09153.1"/>
    </source>
</evidence>
<accession>A0ABM6H5E7</accession>
<reference evidence="1 2" key="1">
    <citation type="journal article" date="2017" name="J. Biotechnol.">
        <title>The complete genome sequence of Streptomyces autolyticus CGMCC 0516, the producer of geldanamycin, autolytimycin, reblastatin and elaiophylin.</title>
        <authorList>
            <person name="Yin M."/>
            <person name="Jiang M."/>
            <person name="Ren Z."/>
            <person name="Dong Y."/>
            <person name="Lu T."/>
        </authorList>
    </citation>
    <scope>NUCLEOTIDE SEQUENCE [LARGE SCALE GENOMIC DNA]</scope>
    <source>
        <strain evidence="1 2">CGMCC0516</strain>
    </source>
</reference>
<protein>
    <submittedName>
        <fullName evidence="1">Uncharacterized protein</fullName>
    </submittedName>
</protein>
<dbReference type="Proteomes" id="UP000187851">
    <property type="component" value="Chromosome"/>
</dbReference>
<organism evidence="1 2">
    <name type="scientific">Streptomyces autolyticus</name>
    <dbReference type="NCBI Taxonomy" id="75293"/>
    <lineage>
        <taxon>Bacteria</taxon>
        <taxon>Bacillati</taxon>
        <taxon>Actinomycetota</taxon>
        <taxon>Actinomycetes</taxon>
        <taxon>Kitasatosporales</taxon>
        <taxon>Streptomycetaceae</taxon>
        <taxon>Streptomyces</taxon>
    </lineage>
</organism>
<keyword evidence="2" id="KW-1185">Reference proteome</keyword>
<gene>
    <name evidence="1" type="ORF">BV401_00010</name>
</gene>
<proteinExistence type="predicted"/>
<dbReference type="EMBL" id="CP019458">
    <property type="protein sequence ID" value="AQA09153.1"/>
    <property type="molecule type" value="Genomic_DNA"/>
</dbReference>